<accession>A0A068R757</accession>
<name>A0A068R757_9GAMM</name>
<keyword evidence="2" id="KW-1185">Reference proteome</keyword>
<dbReference type="STRING" id="1354304.XPG1_3193"/>
<evidence type="ECO:0000313" key="1">
    <source>
        <dbReference type="EMBL" id="CDG22829.1"/>
    </source>
</evidence>
<dbReference type="KEGG" id="xpo:XPG1_3193"/>
<dbReference type="AlphaFoldDB" id="A0A068R757"/>
<sequence length="41" mass="5031">MFLATFFRLGIGKRTSITDYRTDYWDDPQYIYRVTYSIWGL</sequence>
<dbReference type="Proteomes" id="UP000032735">
    <property type="component" value="Chromosome"/>
</dbReference>
<organism evidence="1 2">
    <name type="scientific">Xenorhabdus poinarii G6</name>
    <dbReference type="NCBI Taxonomy" id="1354304"/>
    <lineage>
        <taxon>Bacteria</taxon>
        <taxon>Pseudomonadati</taxon>
        <taxon>Pseudomonadota</taxon>
        <taxon>Gammaproteobacteria</taxon>
        <taxon>Enterobacterales</taxon>
        <taxon>Morganellaceae</taxon>
        <taxon>Xenorhabdus</taxon>
    </lineage>
</organism>
<dbReference type="EMBL" id="FO704551">
    <property type="protein sequence ID" value="CDG22829.1"/>
    <property type="molecule type" value="Genomic_DNA"/>
</dbReference>
<protein>
    <submittedName>
        <fullName evidence="1">Uncharacterized protein</fullName>
    </submittedName>
</protein>
<proteinExistence type="predicted"/>
<dbReference type="HOGENOM" id="CLU_3278980_0_0_6"/>
<reference evidence="1 2" key="1">
    <citation type="submission" date="2013-07" db="EMBL/GenBank/DDBJ databases">
        <authorList>
            <person name="Genoscope - CEA"/>
        </authorList>
    </citation>
    <scope>NUCLEOTIDE SEQUENCE [LARGE SCALE GENOMIC DNA]</scope>
    <source>
        <strain evidence="1 2">G6</strain>
    </source>
</reference>
<gene>
    <name evidence="1" type="ORF">XPG1_3193</name>
</gene>
<evidence type="ECO:0000313" key="2">
    <source>
        <dbReference type="Proteomes" id="UP000032735"/>
    </source>
</evidence>